<reference evidence="2 3" key="1">
    <citation type="submission" date="2018-06" db="EMBL/GenBank/DDBJ databases">
        <title>Genomic Encyclopedia of Type Strains, Phase IV (KMG-IV): sequencing the most valuable type-strain genomes for metagenomic binning, comparative biology and taxonomic classification.</title>
        <authorList>
            <person name="Goeker M."/>
        </authorList>
    </citation>
    <scope>NUCLEOTIDE SEQUENCE [LARGE SCALE GENOMIC DNA]</scope>
    <source>
        <strain evidence="2 3">DSM 15140</strain>
    </source>
</reference>
<dbReference type="AlphaFoldDB" id="A0A366EBL0"/>
<dbReference type="EMBL" id="QNRI01000004">
    <property type="protein sequence ID" value="RBO99435.1"/>
    <property type="molecule type" value="Genomic_DNA"/>
</dbReference>
<keyword evidence="1" id="KW-0812">Transmembrane</keyword>
<organism evidence="2 3">
    <name type="scientific">Paraliobacillus ryukyuensis</name>
    <dbReference type="NCBI Taxonomy" id="200904"/>
    <lineage>
        <taxon>Bacteria</taxon>
        <taxon>Bacillati</taxon>
        <taxon>Bacillota</taxon>
        <taxon>Bacilli</taxon>
        <taxon>Bacillales</taxon>
        <taxon>Bacillaceae</taxon>
        <taxon>Paraliobacillus</taxon>
    </lineage>
</organism>
<sequence length="48" mass="5556">MKLALKNTIIISILITISMIIISIFGYIKVKEYCIKELNRKLTSNLTR</sequence>
<evidence type="ECO:0000256" key="1">
    <source>
        <dbReference type="SAM" id="Phobius"/>
    </source>
</evidence>
<evidence type="ECO:0000313" key="3">
    <source>
        <dbReference type="Proteomes" id="UP000252254"/>
    </source>
</evidence>
<evidence type="ECO:0000313" key="2">
    <source>
        <dbReference type="EMBL" id="RBO99435.1"/>
    </source>
</evidence>
<keyword evidence="3" id="KW-1185">Reference proteome</keyword>
<protein>
    <submittedName>
        <fullName evidence="2">Uncharacterized protein</fullName>
    </submittedName>
</protein>
<comment type="caution">
    <text evidence="2">The sequence shown here is derived from an EMBL/GenBank/DDBJ whole genome shotgun (WGS) entry which is preliminary data.</text>
</comment>
<feature type="transmembrane region" description="Helical" evidence="1">
    <location>
        <begin position="7"/>
        <end position="28"/>
    </location>
</feature>
<keyword evidence="1" id="KW-0472">Membrane</keyword>
<accession>A0A366EBL0</accession>
<dbReference type="Proteomes" id="UP000252254">
    <property type="component" value="Unassembled WGS sequence"/>
</dbReference>
<proteinExistence type="predicted"/>
<name>A0A366EBL0_9BACI</name>
<keyword evidence="1" id="KW-1133">Transmembrane helix</keyword>
<gene>
    <name evidence="2" type="ORF">DES48_104107</name>
</gene>